<dbReference type="Gene3D" id="3.30.70.360">
    <property type="match status" value="1"/>
</dbReference>
<organism evidence="4 5">
    <name type="scientific">Hyphobacterium vulgare</name>
    <dbReference type="NCBI Taxonomy" id="1736751"/>
    <lineage>
        <taxon>Bacteria</taxon>
        <taxon>Pseudomonadati</taxon>
        <taxon>Pseudomonadota</taxon>
        <taxon>Alphaproteobacteria</taxon>
        <taxon>Maricaulales</taxon>
        <taxon>Maricaulaceae</taxon>
        <taxon>Hyphobacterium</taxon>
    </lineage>
</organism>
<dbReference type="InterPro" id="IPR002933">
    <property type="entry name" value="Peptidase_M20"/>
</dbReference>
<dbReference type="NCBIfam" id="NF005602">
    <property type="entry name" value="PRK07338.1"/>
    <property type="match status" value="1"/>
</dbReference>
<dbReference type="RefSeq" id="WP_343163928.1">
    <property type="nucleotide sequence ID" value="NZ_JBHRSV010000001.1"/>
</dbReference>
<feature type="domain" description="Peptidase M20 dimerisation" evidence="3">
    <location>
        <begin position="205"/>
        <end position="297"/>
    </location>
</feature>
<keyword evidence="5" id="KW-1185">Reference proteome</keyword>
<reference evidence="5" key="1">
    <citation type="journal article" date="2019" name="Int. J. Syst. Evol. Microbiol.">
        <title>The Global Catalogue of Microorganisms (GCM) 10K type strain sequencing project: providing services to taxonomists for standard genome sequencing and annotation.</title>
        <authorList>
            <consortium name="The Broad Institute Genomics Platform"/>
            <consortium name="The Broad Institute Genome Sequencing Center for Infectious Disease"/>
            <person name="Wu L."/>
            <person name="Ma J."/>
        </authorList>
    </citation>
    <scope>NUCLEOTIDE SEQUENCE [LARGE SCALE GENOMIC DNA]</scope>
    <source>
        <strain evidence="5">KCTC 52487</strain>
    </source>
</reference>
<comment type="caution">
    <text evidence="4">The sequence shown here is derived from an EMBL/GenBank/DDBJ whole genome shotgun (WGS) entry which is preliminary data.</text>
</comment>
<keyword evidence="1" id="KW-0479">Metal-binding</keyword>
<evidence type="ECO:0000313" key="4">
    <source>
        <dbReference type="EMBL" id="MFC2925045.1"/>
    </source>
</evidence>
<sequence>MAKPIDISPDERAALDWIDTRADGMIATLKDWVRINSGSRNADGLERMRGELERVFAETGGRIEAVELPPSEAVGPDGSVMQQAYTPSFHLSVRPDAEVKIVLTGHHDTVFPKEDSFQDWKMLDAETMNGPGAADMKGGILVMLHGLLALERSPHAKRIGYDVLISPDEEIGSLGSAGKIHELGAKAQVGMTYEPALADGSLAGGRKGSGNWALKVSGKSAHAGREHHVGRNAVIAAAEFATRLDALNGQREGVTFNLSRIDGGGPTNVVPASAVARFNVRVKDADDEQWVLGEIAKLEVLINQRDGITAALHGGFTRPAKPMTPANARMFDWTKTAGAALGLDIRWNDTGGVCEGNNLWAAGCPNVDTLGVRGANIHSYDEIAILPSLPERARLSALMLMKFASGEFDAREARALAGS</sequence>
<dbReference type="Gene3D" id="3.40.630.10">
    <property type="entry name" value="Zn peptidases"/>
    <property type="match status" value="1"/>
</dbReference>
<dbReference type="InterPro" id="IPR050072">
    <property type="entry name" value="Peptidase_M20A"/>
</dbReference>
<dbReference type="Pfam" id="PF07687">
    <property type="entry name" value="M20_dimer"/>
    <property type="match status" value="1"/>
</dbReference>
<evidence type="ECO:0000259" key="3">
    <source>
        <dbReference type="Pfam" id="PF07687"/>
    </source>
</evidence>
<keyword evidence="2 4" id="KW-0378">Hydrolase</keyword>
<dbReference type="Pfam" id="PF01546">
    <property type="entry name" value="Peptidase_M20"/>
    <property type="match status" value="1"/>
</dbReference>
<proteinExistence type="predicted"/>
<dbReference type="SUPFAM" id="SSF53187">
    <property type="entry name" value="Zn-dependent exopeptidases"/>
    <property type="match status" value="1"/>
</dbReference>
<name>A0ABV6ZUC2_9PROT</name>
<gene>
    <name evidence="4" type="ORF">ACFOOR_02885</name>
</gene>
<dbReference type="InterPro" id="IPR011650">
    <property type="entry name" value="Peptidase_M20_dimer"/>
</dbReference>
<dbReference type="InterPro" id="IPR036264">
    <property type="entry name" value="Bact_exopeptidase_dim_dom"/>
</dbReference>
<evidence type="ECO:0000313" key="5">
    <source>
        <dbReference type="Proteomes" id="UP001595379"/>
    </source>
</evidence>
<dbReference type="Proteomes" id="UP001595379">
    <property type="component" value="Unassembled WGS sequence"/>
</dbReference>
<dbReference type="PANTHER" id="PTHR43808:SF9">
    <property type="entry name" value="BLL0789 PROTEIN"/>
    <property type="match status" value="1"/>
</dbReference>
<dbReference type="PANTHER" id="PTHR43808">
    <property type="entry name" value="ACETYLORNITHINE DEACETYLASE"/>
    <property type="match status" value="1"/>
</dbReference>
<protein>
    <submittedName>
        <fullName evidence="4">Hydrolase</fullName>
    </submittedName>
</protein>
<accession>A0ABV6ZUC2</accession>
<evidence type="ECO:0000256" key="1">
    <source>
        <dbReference type="ARBA" id="ARBA00022723"/>
    </source>
</evidence>
<evidence type="ECO:0000256" key="2">
    <source>
        <dbReference type="ARBA" id="ARBA00022801"/>
    </source>
</evidence>
<dbReference type="SUPFAM" id="SSF55031">
    <property type="entry name" value="Bacterial exopeptidase dimerisation domain"/>
    <property type="match status" value="1"/>
</dbReference>
<dbReference type="GO" id="GO:0016787">
    <property type="term" value="F:hydrolase activity"/>
    <property type="evidence" value="ECO:0007669"/>
    <property type="project" value="UniProtKB-KW"/>
</dbReference>
<dbReference type="EMBL" id="JBHRSV010000001">
    <property type="protein sequence ID" value="MFC2925045.1"/>
    <property type="molecule type" value="Genomic_DNA"/>
</dbReference>